<organism evidence="3 4">
    <name type="scientific">Endozoicomonas elysicola</name>
    <dbReference type="NCBI Taxonomy" id="305900"/>
    <lineage>
        <taxon>Bacteria</taxon>
        <taxon>Pseudomonadati</taxon>
        <taxon>Pseudomonadota</taxon>
        <taxon>Gammaproteobacteria</taxon>
        <taxon>Oceanospirillales</taxon>
        <taxon>Endozoicomonadaceae</taxon>
        <taxon>Endozoicomonas</taxon>
    </lineage>
</organism>
<evidence type="ECO:0000259" key="2">
    <source>
        <dbReference type="PROSITE" id="PS51208"/>
    </source>
</evidence>
<dbReference type="SMART" id="SM00869">
    <property type="entry name" value="Autotransporter"/>
    <property type="match status" value="1"/>
</dbReference>
<dbReference type="Gene3D" id="2.40.128.130">
    <property type="entry name" value="Autotransporter beta-domain"/>
    <property type="match status" value="1"/>
</dbReference>
<name>A0A081KFQ9_9GAMM</name>
<dbReference type="PROSITE" id="PS51208">
    <property type="entry name" value="AUTOTRANSPORTER"/>
    <property type="match status" value="1"/>
</dbReference>
<dbReference type="InterPro" id="IPR036709">
    <property type="entry name" value="Autotransporte_beta_dom_sf"/>
</dbReference>
<dbReference type="Proteomes" id="UP000027997">
    <property type="component" value="Unassembled WGS sequence"/>
</dbReference>
<evidence type="ECO:0000313" key="3">
    <source>
        <dbReference type="EMBL" id="KEI72985.1"/>
    </source>
</evidence>
<dbReference type="EMBL" id="JOJP01000001">
    <property type="protein sequence ID" value="KEI72985.1"/>
    <property type="molecule type" value="Genomic_DNA"/>
</dbReference>
<dbReference type="InterPro" id="IPR005546">
    <property type="entry name" value="Autotransporte_beta"/>
</dbReference>
<evidence type="ECO:0000256" key="1">
    <source>
        <dbReference type="SAM" id="SignalP"/>
    </source>
</evidence>
<keyword evidence="1" id="KW-0732">Signal</keyword>
<feature type="domain" description="Autotransporter" evidence="2">
    <location>
        <begin position="404"/>
        <end position="686"/>
    </location>
</feature>
<gene>
    <name evidence="3" type="ORF">GV64_21700</name>
</gene>
<accession>A0A081KFQ9</accession>
<keyword evidence="4" id="KW-1185">Reference proteome</keyword>
<dbReference type="SUPFAM" id="SSF103515">
    <property type="entry name" value="Autotransporter"/>
    <property type="match status" value="1"/>
</dbReference>
<protein>
    <recommendedName>
        <fullName evidence="2">Autotransporter domain-containing protein</fullName>
    </recommendedName>
</protein>
<feature type="chain" id="PRO_5001758968" description="Autotransporter domain-containing protein" evidence="1">
    <location>
        <begin position="30"/>
        <end position="686"/>
    </location>
</feature>
<dbReference type="STRING" id="305900.GV64_21700"/>
<reference evidence="3 4" key="1">
    <citation type="submission" date="2014-06" db="EMBL/GenBank/DDBJ databases">
        <title>Whole Genome Sequences of Three Symbiotic Endozoicomonas Bacteria.</title>
        <authorList>
            <person name="Neave M.J."/>
            <person name="Apprill A."/>
            <person name="Voolstra C.R."/>
        </authorList>
    </citation>
    <scope>NUCLEOTIDE SEQUENCE [LARGE SCALE GENOMIC DNA]</scope>
    <source>
        <strain evidence="3 4">DSM 22380</strain>
    </source>
</reference>
<comment type="caution">
    <text evidence="3">The sequence shown here is derived from an EMBL/GenBank/DDBJ whole genome shotgun (WGS) entry which is preliminary data.</text>
</comment>
<evidence type="ECO:0000313" key="4">
    <source>
        <dbReference type="Proteomes" id="UP000027997"/>
    </source>
</evidence>
<dbReference type="AlphaFoldDB" id="A0A081KFQ9"/>
<dbReference type="RefSeq" id="WP_020581691.1">
    <property type="nucleotide sequence ID" value="NZ_JOJP01000001.1"/>
</dbReference>
<sequence>MNLSTTCKKAYLAIAISSVISSWVSCSYAVDLEPITELTVNTTISSEDRVYNDSGHAVDLSGSGTTKTLTNNGIIQSDNDTTIRLTDGKKLNIAGSGSIIGGIVNSEKIALDARGEGDTLGSGKVVFKFDSGAMVSGNIYFNPGSESQLTTSNDSTLTFDGKLIDGVEKIRLREGSNLILSAQNESINFNFDGINDSGGFFVEGSTITLSIGEGLDKDDAILIVNDLIEFSSVDEKNSSLVVTGDITESIGTKVLIQAEQIEGFSEDMVTSSGLFLSVSNVQLSESDSHDSITADVSYNEGVTADDFSAMASAGGADATEASVIKSFADIALDGTEITSTTISFNSSHNEEIANLLNGATDEVSASRLAGELTPDRSGAIIQAIHTSQNLQLDDIDNRVSLIRSGQESTGFWFGIDGYQGEKDVDSRIDGYDINGFSTRFGIDKKYSEEGLTGIAASINRQEVETKVYDTNYTIDSFQLSLYGNLNFDKYFISNSINAGYNAFNSTRKIGESTGYNGEVEATGDFSAYNIGWRITTGLDYNIGDVSIQPLVSGELNYLFIQNYTESGSPASLEYDKETLSQVKIGAGINISRQIKLESGKLIPSFTAMGWHDFNASERDINTNSITTPSTGIDINTATGASKNRFNAQAAINYKANHDSAIGITLGHQVEENYSDTMFNLEYRHNF</sequence>
<dbReference type="Pfam" id="PF03797">
    <property type="entry name" value="Autotransporter"/>
    <property type="match status" value="1"/>
</dbReference>
<proteinExistence type="predicted"/>
<dbReference type="eggNOG" id="COG4625">
    <property type="taxonomic scope" value="Bacteria"/>
</dbReference>
<feature type="signal peptide" evidence="1">
    <location>
        <begin position="1"/>
        <end position="29"/>
    </location>
</feature>